<reference evidence="1" key="1">
    <citation type="submission" date="2022-09" db="EMBL/GenBank/DDBJ databases">
        <title>Chromosome-level assembly of Trichoderma breve T069, a fungus used in development of biopesticide product.</title>
        <authorList>
            <person name="Lin R."/>
            <person name="Liu T."/>
        </authorList>
    </citation>
    <scope>NUCLEOTIDE SEQUENCE</scope>
    <source>
        <strain evidence="1">T069</strain>
    </source>
</reference>
<dbReference type="GeneID" id="80870573"/>
<comment type="caution">
    <text evidence="1">The sequence shown here is derived from an EMBL/GenBank/DDBJ whole genome shotgun (WGS) entry which is preliminary data.</text>
</comment>
<evidence type="ECO:0000313" key="2">
    <source>
        <dbReference type="Proteomes" id="UP001140511"/>
    </source>
</evidence>
<dbReference type="EMBL" id="JAOPEN010000005">
    <property type="protein sequence ID" value="KAJ4857778.1"/>
    <property type="molecule type" value="Genomic_DNA"/>
</dbReference>
<name>A0A9W9E3M8_9HYPO</name>
<sequence length="139" mass="15611">MWWSECLFGLKCLGINSNGEHSTVKIQFHWMPINTVKPHQLAEPPYDKAIDTMLESMVSDVQGGYFHGLESGQTFEIQLASEDAKKMKAALDVQWIAVRLAALSGAARSWEWGLGNDLYDDGDDDRPIDYATSDDENEE</sequence>
<dbReference type="RefSeq" id="XP_056026834.1">
    <property type="nucleotide sequence ID" value="XM_056175885.1"/>
</dbReference>
<protein>
    <submittedName>
        <fullName evidence="1">Uncharacterized protein</fullName>
    </submittedName>
</protein>
<accession>A0A9W9E3M8</accession>
<evidence type="ECO:0000313" key="1">
    <source>
        <dbReference type="EMBL" id="KAJ4857778.1"/>
    </source>
</evidence>
<keyword evidence="2" id="KW-1185">Reference proteome</keyword>
<gene>
    <name evidence="1" type="ORF">T069G_08675</name>
</gene>
<proteinExistence type="predicted"/>
<dbReference type="Proteomes" id="UP001140511">
    <property type="component" value="Unassembled WGS sequence"/>
</dbReference>
<organism evidence="1 2">
    <name type="scientific">Trichoderma breve</name>
    <dbReference type="NCBI Taxonomy" id="2034170"/>
    <lineage>
        <taxon>Eukaryota</taxon>
        <taxon>Fungi</taxon>
        <taxon>Dikarya</taxon>
        <taxon>Ascomycota</taxon>
        <taxon>Pezizomycotina</taxon>
        <taxon>Sordariomycetes</taxon>
        <taxon>Hypocreomycetidae</taxon>
        <taxon>Hypocreales</taxon>
        <taxon>Hypocreaceae</taxon>
        <taxon>Trichoderma</taxon>
    </lineage>
</organism>
<dbReference type="AlphaFoldDB" id="A0A9W9E3M8"/>